<name>A0A0A9AV97_ARUDO</name>
<reference evidence="1" key="2">
    <citation type="journal article" date="2015" name="Data Brief">
        <title>Shoot transcriptome of the giant reed, Arundo donax.</title>
        <authorList>
            <person name="Barrero R.A."/>
            <person name="Guerrero F.D."/>
            <person name="Moolhuijzen P."/>
            <person name="Goolsby J.A."/>
            <person name="Tidwell J."/>
            <person name="Bellgard S.E."/>
            <person name="Bellgard M.I."/>
        </authorList>
    </citation>
    <scope>NUCLEOTIDE SEQUENCE</scope>
    <source>
        <tissue evidence="1">Shoot tissue taken approximately 20 cm above the soil surface</tissue>
    </source>
</reference>
<accession>A0A0A9AV97</accession>
<proteinExistence type="predicted"/>
<dbReference type="EMBL" id="GBRH01242261">
    <property type="protein sequence ID" value="JAD55634.1"/>
    <property type="molecule type" value="Transcribed_RNA"/>
</dbReference>
<organism evidence="1">
    <name type="scientific">Arundo donax</name>
    <name type="common">Giant reed</name>
    <name type="synonym">Donax arundinaceus</name>
    <dbReference type="NCBI Taxonomy" id="35708"/>
    <lineage>
        <taxon>Eukaryota</taxon>
        <taxon>Viridiplantae</taxon>
        <taxon>Streptophyta</taxon>
        <taxon>Embryophyta</taxon>
        <taxon>Tracheophyta</taxon>
        <taxon>Spermatophyta</taxon>
        <taxon>Magnoliopsida</taxon>
        <taxon>Liliopsida</taxon>
        <taxon>Poales</taxon>
        <taxon>Poaceae</taxon>
        <taxon>PACMAD clade</taxon>
        <taxon>Arundinoideae</taxon>
        <taxon>Arundineae</taxon>
        <taxon>Arundo</taxon>
    </lineage>
</organism>
<protein>
    <submittedName>
        <fullName evidence="1">Uncharacterized protein</fullName>
    </submittedName>
</protein>
<sequence length="64" mass="7509">MKHAPEITSSQDKVWQILYFSRVMFVFFSHLQLDRGDANLNQSLKCLQGLHSKTTYSSDLHDFF</sequence>
<evidence type="ECO:0000313" key="1">
    <source>
        <dbReference type="EMBL" id="JAD55634.1"/>
    </source>
</evidence>
<reference evidence="1" key="1">
    <citation type="submission" date="2014-09" db="EMBL/GenBank/DDBJ databases">
        <authorList>
            <person name="Magalhaes I.L.F."/>
            <person name="Oliveira U."/>
            <person name="Santos F.R."/>
            <person name="Vidigal T.H.D.A."/>
            <person name="Brescovit A.D."/>
            <person name="Santos A.J."/>
        </authorList>
    </citation>
    <scope>NUCLEOTIDE SEQUENCE</scope>
    <source>
        <tissue evidence="1">Shoot tissue taken approximately 20 cm above the soil surface</tissue>
    </source>
</reference>
<dbReference type="AlphaFoldDB" id="A0A0A9AV97"/>